<dbReference type="EMBL" id="ADVG01000003">
    <property type="protein sequence ID" value="EFH85030.1"/>
    <property type="molecule type" value="Genomic_DNA"/>
</dbReference>
<name>D6TY34_KTERA</name>
<dbReference type="InParanoid" id="D6TY34"/>
<gene>
    <name evidence="1" type="ORF">Krac_6167</name>
</gene>
<evidence type="ECO:0000313" key="2">
    <source>
        <dbReference type="Proteomes" id="UP000004508"/>
    </source>
</evidence>
<sequence length="37" mass="4347">MKQPTEQNLPMENEKMRIFSIILLCYATRVIIQIPPS</sequence>
<organism evidence="1 2">
    <name type="scientific">Ktedonobacter racemifer DSM 44963</name>
    <dbReference type="NCBI Taxonomy" id="485913"/>
    <lineage>
        <taxon>Bacteria</taxon>
        <taxon>Bacillati</taxon>
        <taxon>Chloroflexota</taxon>
        <taxon>Ktedonobacteria</taxon>
        <taxon>Ktedonobacterales</taxon>
        <taxon>Ktedonobacteraceae</taxon>
        <taxon>Ktedonobacter</taxon>
    </lineage>
</organism>
<reference evidence="1 2" key="1">
    <citation type="journal article" date="2011" name="Stand. Genomic Sci.">
        <title>Non-contiguous finished genome sequence and contextual data of the filamentous soil bacterium Ktedonobacter racemifer type strain (SOSP1-21).</title>
        <authorList>
            <person name="Chang Y.J."/>
            <person name="Land M."/>
            <person name="Hauser L."/>
            <person name="Chertkov O."/>
            <person name="Del Rio T.G."/>
            <person name="Nolan M."/>
            <person name="Copeland A."/>
            <person name="Tice H."/>
            <person name="Cheng J.F."/>
            <person name="Lucas S."/>
            <person name="Han C."/>
            <person name="Goodwin L."/>
            <person name="Pitluck S."/>
            <person name="Ivanova N."/>
            <person name="Ovchinikova G."/>
            <person name="Pati A."/>
            <person name="Chen A."/>
            <person name="Palaniappan K."/>
            <person name="Mavromatis K."/>
            <person name="Liolios K."/>
            <person name="Brettin T."/>
            <person name="Fiebig A."/>
            <person name="Rohde M."/>
            <person name="Abt B."/>
            <person name="Goker M."/>
            <person name="Detter J.C."/>
            <person name="Woyke T."/>
            <person name="Bristow J."/>
            <person name="Eisen J.A."/>
            <person name="Markowitz V."/>
            <person name="Hugenholtz P."/>
            <person name="Kyrpides N.C."/>
            <person name="Klenk H.P."/>
            <person name="Lapidus A."/>
        </authorList>
    </citation>
    <scope>NUCLEOTIDE SEQUENCE [LARGE SCALE GENOMIC DNA]</scope>
    <source>
        <strain evidence="2">DSM 44963</strain>
    </source>
</reference>
<keyword evidence="2" id="KW-1185">Reference proteome</keyword>
<dbReference type="Proteomes" id="UP000004508">
    <property type="component" value="Unassembled WGS sequence"/>
</dbReference>
<dbReference type="AlphaFoldDB" id="D6TY34"/>
<evidence type="ECO:0000313" key="1">
    <source>
        <dbReference type="EMBL" id="EFH85030.1"/>
    </source>
</evidence>
<accession>D6TY34</accession>
<proteinExistence type="predicted"/>
<protein>
    <submittedName>
        <fullName evidence="1">Uncharacterized protein</fullName>
    </submittedName>
</protein>
<comment type="caution">
    <text evidence="1">The sequence shown here is derived from an EMBL/GenBank/DDBJ whole genome shotgun (WGS) entry which is preliminary data.</text>
</comment>